<dbReference type="Proteomes" id="UP000829291">
    <property type="component" value="Chromosome 7"/>
</dbReference>
<dbReference type="InterPro" id="IPR001254">
    <property type="entry name" value="Trypsin_dom"/>
</dbReference>
<sequence length="318" mass="35701">MALCSYPHLYSCCRYFRQSNRVSIIFYTCSSRNVTTEDHSSTELLSPDCGRNLGQPLRDGSKTELSEFPWLVLVEFIEPNGQVMITCNGVLISKRYVMTAGYCARRTEAPSSTTRNQMTVRLGEYDLVKKKDCVQTMNGSESCSDDPTRINIEEVTVHEDYSPNLPEQWADIALLRLSQDVTFTKYIQPVCLPSKSATADEGEFYVVGWGRTKDSKENLNPEKLKFKLPTVDFERCLSLFPIVREGQFCAGGASADNFCMGHGGAPLMNLEKTNDGETRWTVSGIVLFGRTNCIGNDSPEVYTKVAHYVPWILSKIRA</sequence>
<dbReference type="InterPro" id="IPR009003">
    <property type="entry name" value="Peptidase_S1_PA"/>
</dbReference>
<dbReference type="PANTHER" id="PTHR24256">
    <property type="entry name" value="TRYPTASE-RELATED"/>
    <property type="match status" value="1"/>
</dbReference>
<evidence type="ECO:0000313" key="4">
    <source>
        <dbReference type="Proteomes" id="UP000829291"/>
    </source>
</evidence>
<dbReference type="GeneID" id="107221770"/>
<reference evidence="5" key="1">
    <citation type="submission" date="2025-08" db="UniProtKB">
        <authorList>
            <consortium name="RefSeq"/>
        </authorList>
    </citation>
    <scope>IDENTIFICATION</scope>
    <source>
        <tissue evidence="5">Thorax and Abdomen</tissue>
    </source>
</reference>
<accession>A0ABM3GMI3</accession>
<dbReference type="InterPro" id="IPR051487">
    <property type="entry name" value="Ser/Thr_Proteases_Immune/Dev"/>
</dbReference>
<dbReference type="InterPro" id="IPR001314">
    <property type="entry name" value="Peptidase_S1A"/>
</dbReference>
<dbReference type="InterPro" id="IPR043504">
    <property type="entry name" value="Peptidase_S1_PA_chymotrypsin"/>
</dbReference>
<dbReference type="CDD" id="cd00190">
    <property type="entry name" value="Tryp_SPc"/>
    <property type="match status" value="1"/>
</dbReference>
<comment type="similarity">
    <text evidence="2">Belongs to the peptidase S1 family. CLIP subfamily.</text>
</comment>
<protein>
    <submittedName>
        <fullName evidence="5">Serine protease easter isoform X1</fullName>
    </submittedName>
</protein>
<keyword evidence="1" id="KW-1015">Disulfide bond</keyword>
<dbReference type="RefSeq" id="XP_046601482.1">
    <property type="nucleotide sequence ID" value="XM_046745526.1"/>
</dbReference>
<evidence type="ECO:0000259" key="3">
    <source>
        <dbReference type="PROSITE" id="PS50240"/>
    </source>
</evidence>
<dbReference type="SUPFAM" id="SSF50494">
    <property type="entry name" value="Trypsin-like serine proteases"/>
    <property type="match status" value="1"/>
</dbReference>
<feature type="domain" description="Peptidase S1" evidence="3">
    <location>
        <begin position="57"/>
        <end position="317"/>
    </location>
</feature>
<keyword evidence="4" id="KW-1185">Reference proteome</keyword>
<keyword evidence="5" id="KW-0645">Protease</keyword>
<dbReference type="Pfam" id="PF00089">
    <property type="entry name" value="Trypsin"/>
    <property type="match status" value="1"/>
</dbReference>
<dbReference type="PROSITE" id="PS50240">
    <property type="entry name" value="TRYPSIN_DOM"/>
    <property type="match status" value="1"/>
</dbReference>
<dbReference type="GO" id="GO:0008233">
    <property type="term" value="F:peptidase activity"/>
    <property type="evidence" value="ECO:0007669"/>
    <property type="project" value="UniProtKB-KW"/>
</dbReference>
<keyword evidence="5" id="KW-0378">Hydrolase</keyword>
<evidence type="ECO:0000256" key="1">
    <source>
        <dbReference type="ARBA" id="ARBA00023157"/>
    </source>
</evidence>
<dbReference type="PRINTS" id="PR00722">
    <property type="entry name" value="CHYMOTRYPSIN"/>
</dbReference>
<dbReference type="GO" id="GO:0006508">
    <property type="term" value="P:proteolysis"/>
    <property type="evidence" value="ECO:0007669"/>
    <property type="project" value="UniProtKB-KW"/>
</dbReference>
<proteinExistence type="inferred from homology"/>
<evidence type="ECO:0000313" key="5">
    <source>
        <dbReference type="RefSeq" id="XP_046601482.1"/>
    </source>
</evidence>
<organism evidence="4 5">
    <name type="scientific">Neodiprion lecontei</name>
    <name type="common">Redheaded pine sawfly</name>
    <dbReference type="NCBI Taxonomy" id="441921"/>
    <lineage>
        <taxon>Eukaryota</taxon>
        <taxon>Metazoa</taxon>
        <taxon>Ecdysozoa</taxon>
        <taxon>Arthropoda</taxon>
        <taxon>Hexapoda</taxon>
        <taxon>Insecta</taxon>
        <taxon>Pterygota</taxon>
        <taxon>Neoptera</taxon>
        <taxon>Endopterygota</taxon>
        <taxon>Hymenoptera</taxon>
        <taxon>Tenthredinoidea</taxon>
        <taxon>Diprionidae</taxon>
        <taxon>Diprioninae</taxon>
        <taxon>Neodiprion</taxon>
    </lineage>
</organism>
<name>A0ABM3GMI3_NEOLC</name>
<gene>
    <name evidence="5" type="primary">LOC107221770</name>
</gene>
<evidence type="ECO:0000256" key="2">
    <source>
        <dbReference type="ARBA" id="ARBA00024195"/>
    </source>
</evidence>
<dbReference type="SMART" id="SM00020">
    <property type="entry name" value="Tryp_SPc"/>
    <property type="match status" value="1"/>
</dbReference>
<dbReference type="Gene3D" id="2.40.10.10">
    <property type="entry name" value="Trypsin-like serine proteases"/>
    <property type="match status" value="2"/>
</dbReference>